<keyword evidence="5 7" id="KW-0496">Mitochondrion</keyword>
<dbReference type="PROSITE" id="PS51758">
    <property type="entry name" value="LETM1_RBD"/>
    <property type="match status" value="1"/>
</dbReference>
<proteinExistence type="predicted"/>
<dbReference type="Pfam" id="PF07766">
    <property type="entry name" value="LETM1_RBD"/>
    <property type="match status" value="1"/>
</dbReference>
<dbReference type="InterPro" id="IPR033122">
    <property type="entry name" value="LETM1-like_RBD"/>
</dbReference>
<dbReference type="Proteomes" id="UP000799539">
    <property type="component" value="Unassembled WGS sequence"/>
</dbReference>
<keyword evidence="2" id="KW-0812">Transmembrane</keyword>
<name>A0A6A6F1P4_9PEZI</name>
<dbReference type="PANTHER" id="PTHR14009">
    <property type="entry name" value="LEUCINE ZIPPER-EF-HAND CONTAINING TRANSMEMBRANE PROTEIN"/>
    <property type="match status" value="1"/>
</dbReference>
<evidence type="ECO:0000313" key="9">
    <source>
        <dbReference type="EMBL" id="KAF2207363.1"/>
    </source>
</evidence>
<dbReference type="GO" id="GO:0005743">
    <property type="term" value="C:mitochondrial inner membrane"/>
    <property type="evidence" value="ECO:0007669"/>
    <property type="project" value="UniProtKB-SubCell"/>
</dbReference>
<dbReference type="GO" id="GO:0043022">
    <property type="term" value="F:ribosome binding"/>
    <property type="evidence" value="ECO:0007669"/>
    <property type="project" value="InterPro"/>
</dbReference>
<feature type="non-terminal residue" evidence="9">
    <location>
        <position position="1"/>
    </location>
</feature>
<keyword evidence="6" id="KW-0472">Membrane</keyword>
<organism evidence="9 10">
    <name type="scientific">Cercospora zeae-maydis SCOH1-5</name>
    <dbReference type="NCBI Taxonomy" id="717836"/>
    <lineage>
        <taxon>Eukaryota</taxon>
        <taxon>Fungi</taxon>
        <taxon>Dikarya</taxon>
        <taxon>Ascomycota</taxon>
        <taxon>Pezizomycotina</taxon>
        <taxon>Dothideomycetes</taxon>
        <taxon>Dothideomycetidae</taxon>
        <taxon>Mycosphaerellales</taxon>
        <taxon>Mycosphaerellaceae</taxon>
        <taxon>Cercospora</taxon>
    </lineage>
</organism>
<dbReference type="PANTHER" id="PTHR14009:SF6">
    <property type="entry name" value="LETM1 RBD DOMAIN-CONTAINING PROTEIN"/>
    <property type="match status" value="1"/>
</dbReference>
<accession>A0A6A6F1P4</accession>
<evidence type="ECO:0000256" key="6">
    <source>
        <dbReference type="ARBA" id="ARBA00023136"/>
    </source>
</evidence>
<dbReference type="InterPro" id="IPR044202">
    <property type="entry name" value="LETM1/MDM38-like"/>
</dbReference>
<feature type="domain" description="Letm1 RBD" evidence="8">
    <location>
        <begin position="95"/>
        <end position="276"/>
    </location>
</feature>
<keyword evidence="10" id="KW-1185">Reference proteome</keyword>
<reference evidence="9" key="1">
    <citation type="journal article" date="2020" name="Stud. Mycol.">
        <title>101 Dothideomycetes genomes: a test case for predicting lifestyles and emergence of pathogens.</title>
        <authorList>
            <person name="Haridas S."/>
            <person name="Albert R."/>
            <person name="Binder M."/>
            <person name="Bloem J."/>
            <person name="Labutti K."/>
            <person name="Salamov A."/>
            <person name="Andreopoulos B."/>
            <person name="Baker S."/>
            <person name="Barry K."/>
            <person name="Bills G."/>
            <person name="Bluhm B."/>
            <person name="Cannon C."/>
            <person name="Castanera R."/>
            <person name="Culley D."/>
            <person name="Daum C."/>
            <person name="Ezra D."/>
            <person name="Gonzalez J."/>
            <person name="Henrissat B."/>
            <person name="Kuo A."/>
            <person name="Liang C."/>
            <person name="Lipzen A."/>
            <person name="Lutzoni F."/>
            <person name="Magnuson J."/>
            <person name="Mondo S."/>
            <person name="Nolan M."/>
            <person name="Ohm R."/>
            <person name="Pangilinan J."/>
            <person name="Park H.-J."/>
            <person name="Ramirez L."/>
            <person name="Alfaro M."/>
            <person name="Sun H."/>
            <person name="Tritt A."/>
            <person name="Yoshinaga Y."/>
            <person name="Zwiers L.-H."/>
            <person name="Turgeon B."/>
            <person name="Goodwin S."/>
            <person name="Spatafora J."/>
            <person name="Crous P."/>
            <person name="Grigoriev I."/>
        </authorList>
    </citation>
    <scope>NUCLEOTIDE SEQUENCE</scope>
    <source>
        <strain evidence="9">SCOH1-5</strain>
    </source>
</reference>
<dbReference type="AlphaFoldDB" id="A0A6A6F1P4"/>
<comment type="subcellular location">
    <subcellularLocation>
        <location evidence="1">Mitochondrion inner membrane</location>
        <topology evidence="1">Single-pass membrane protein</topology>
    </subcellularLocation>
</comment>
<keyword evidence="3" id="KW-0999">Mitochondrion inner membrane</keyword>
<evidence type="ECO:0000256" key="1">
    <source>
        <dbReference type="ARBA" id="ARBA00004434"/>
    </source>
</evidence>
<evidence type="ECO:0000313" key="10">
    <source>
        <dbReference type="Proteomes" id="UP000799539"/>
    </source>
</evidence>
<gene>
    <name evidence="9" type="ORF">CERZMDRAFT_10152</name>
</gene>
<dbReference type="EMBL" id="ML992704">
    <property type="protein sequence ID" value="KAF2207363.1"/>
    <property type="molecule type" value="Genomic_DNA"/>
</dbReference>
<sequence length="276" mass="31936">INPPRSTRPPPLALPERGDANVALYYFRIGKAYGSFYLRGVKAVWFNHKAHKLFIKQAREKEGARNHTPGTPGLTRSQYQLWMRNQHDIGKLPFFGLLVALFGEWLPLIVPFIPNAVPGTCRIPKQVADMRKKAEERRRIMFRGGIEEPNEEQLGLDKQSGVKQPWPTANMDHTRSLVARLRDDQLLHLSSTLNLHSRLWDRLQLPPPSFMLRRSISKRLNYLGHDDKLLAWQLPAVKMLESEEVHIACEERGLDVLGKREDSLRETLRMWLESQK</sequence>
<feature type="non-terminal residue" evidence="9">
    <location>
        <position position="276"/>
    </location>
</feature>
<evidence type="ECO:0000256" key="7">
    <source>
        <dbReference type="PROSITE-ProRule" id="PRU01094"/>
    </source>
</evidence>
<evidence type="ECO:0000259" key="8">
    <source>
        <dbReference type="PROSITE" id="PS51758"/>
    </source>
</evidence>
<keyword evidence="4" id="KW-1133">Transmembrane helix</keyword>
<evidence type="ECO:0000256" key="2">
    <source>
        <dbReference type="ARBA" id="ARBA00022692"/>
    </source>
</evidence>
<dbReference type="OrthoDB" id="73691at2759"/>
<protein>
    <recommendedName>
        <fullName evidence="8">Letm1 RBD domain-containing protein</fullName>
    </recommendedName>
</protein>
<evidence type="ECO:0000256" key="3">
    <source>
        <dbReference type="ARBA" id="ARBA00022792"/>
    </source>
</evidence>
<evidence type="ECO:0000256" key="5">
    <source>
        <dbReference type="ARBA" id="ARBA00023128"/>
    </source>
</evidence>
<dbReference type="GO" id="GO:0030003">
    <property type="term" value="P:intracellular monoatomic cation homeostasis"/>
    <property type="evidence" value="ECO:0007669"/>
    <property type="project" value="TreeGrafter"/>
</dbReference>
<evidence type="ECO:0000256" key="4">
    <source>
        <dbReference type="ARBA" id="ARBA00022989"/>
    </source>
</evidence>